<evidence type="ECO:0000259" key="2">
    <source>
        <dbReference type="Pfam" id="PF18962"/>
    </source>
</evidence>
<dbReference type="AlphaFoldDB" id="A0A2S0HWU1"/>
<evidence type="ECO:0000256" key="1">
    <source>
        <dbReference type="ARBA" id="ARBA00022729"/>
    </source>
</evidence>
<evidence type="ECO:0000313" key="4">
    <source>
        <dbReference type="Proteomes" id="UP000238442"/>
    </source>
</evidence>
<dbReference type="NCBIfam" id="TIGR04183">
    <property type="entry name" value="Por_Secre_tail"/>
    <property type="match status" value="1"/>
</dbReference>
<reference evidence="3 4" key="1">
    <citation type="submission" date="2018-02" db="EMBL/GenBank/DDBJ databases">
        <title>Genomic analysis of the strain RR4-38 isolated from a seawater recirculating aquaculture system.</title>
        <authorList>
            <person name="Kim Y.-S."/>
            <person name="Jang Y.H."/>
            <person name="Kim K.-H."/>
        </authorList>
    </citation>
    <scope>NUCLEOTIDE SEQUENCE [LARGE SCALE GENOMIC DNA]</scope>
    <source>
        <strain evidence="3 4">RR4-38</strain>
    </source>
</reference>
<protein>
    <recommendedName>
        <fullName evidence="2">Secretion system C-terminal sorting domain-containing protein</fullName>
    </recommendedName>
</protein>
<proteinExistence type="predicted"/>
<name>A0A2S0HWU1_9FLAO</name>
<accession>A0A2S0HWU1</accession>
<dbReference type="InterPro" id="IPR026444">
    <property type="entry name" value="Secre_tail"/>
</dbReference>
<evidence type="ECO:0000313" key="3">
    <source>
        <dbReference type="EMBL" id="AVI51157.1"/>
    </source>
</evidence>
<keyword evidence="4" id="KW-1185">Reference proteome</keyword>
<dbReference type="KEGG" id="aue:C5O00_08200"/>
<feature type="domain" description="Secretion system C-terminal sorting" evidence="2">
    <location>
        <begin position="548"/>
        <end position="619"/>
    </location>
</feature>
<dbReference type="Proteomes" id="UP000238442">
    <property type="component" value="Chromosome"/>
</dbReference>
<dbReference type="EMBL" id="CP027062">
    <property type="protein sequence ID" value="AVI51157.1"/>
    <property type="molecule type" value="Genomic_DNA"/>
</dbReference>
<dbReference type="RefSeq" id="WP_105216398.1">
    <property type="nucleotide sequence ID" value="NZ_CP027062.1"/>
</dbReference>
<gene>
    <name evidence="3" type="ORF">C5O00_08200</name>
</gene>
<organism evidence="3 4">
    <name type="scientific">Pukyongia salina</name>
    <dbReference type="NCBI Taxonomy" id="2094025"/>
    <lineage>
        <taxon>Bacteria</taxon>
        <taxon>Pseudomonadati</taxon>
        <taxon>Bacteroidota</taxon>
        <taxon>Flavobacteriia</taxon>
        <taxon>Flavobacteriales</taxon>
        <taxon>Flavobacteriaceae</taxon>
        <taxon>Pukyongia</taxon>
    </lineage>
</organism>
<dbReference type="OrthoDB" id="1488385at2"/>
<sequence length="620" mass="68158">MKLKNYLSLIGFGFVAFWAQCQEIETSEVIEVRSPDGFFVTAPMTSYPQVDPRTVQKREVPRNGLSKKALKKQEFNQTIAPSSTTEDPIAQTAPATRLGNPPIVNFDGINIDISPPDPTAAVGPDHVVQMTNGLWSVWDKNGVQEPGFPKDINDPLGGVVAGDPIVLYDREADRWFISQFQLPGSNQFKIAVSTTSDPTGSYSVYSYDVPENDYPHYSIYGNSYIVTGNFNPTESGRFYAFNRQKMIDGDPTAEIATLTLPNYIGSGGFQAPQPAHSEGAGIAAGPAPIVWFQDDAWTGVANDHIKVWDLSIDWNNPGGAVVSAPQEIMVSAFDSFLDGTGGDPFAVLEQPGTAQRIDAIVFAIYFQTHRYDFGTHESLLLNFPVEITDGSQISGIRWIELRRPTPSDPWSLYQEGTYQDAGGESVFLSGMAMDQEGNIAMGYTKTGATTFPSLYYTGRLASDPLGTMTLAEELIVAGTTSVTSNSRYGDYSQLSRDPNNDLVFWFTAEYSGEPRKTRIASFKISSTLSADELDLDKSELIVTSSDQENFEITLFNNTTRDILRLSVYDALGNRVIYEQIEKSTPSYYRTNIDMSAKASGVYIVELGNAKTKVNSKIIVR</sequence>
<dbReference type="Pfam" id="PF18962">
    <property type="entry name" value="Por_Secre_tail"/>
    <property type="match status" value="1"/>
</dbReference>
<keyword evidence="1" id="KW-0732">Signal</keyword>